<evidence type="ECO:0000256" key="2">
    <source>
        <dbReference type="ARBA" id="ARBA00023002"/>
    </source>
</evidence>
<dbReference type="PROSITE" id="PS00061">
    <property type="entry name" value="ADH_SHORT"/>
    <property type="match status" value="1"/>
</dbReference>
<dbReference type="EMBL" id="JAUSTY010000024">
    <property type="protein sequence ID" value="MDQ0168101.1"/>
    <property type="molecule type" value="Genomic_DNA"/>
</dbReference>
<dbReference type="RefSeq" id="WP_307397584.1">
    <property type="nucleotide sequence ID" value="NZ_BAAADK010000047.1"/>
</dbReference>
<dbReference type="Pfam" id="PF00106">
    <property type="entry name" value="adh_short"/>
    <property type="match status" value="1"/>
</dbReference>
<accession>A0ABT9W4D2</accession>
<keyword evidence="2" id="KW-0560">Oxidoreductase</keyword>
<dbReference type="InterPro" id="IPR020904">
    <property type="entry name" value="Sc_DH/Rdtase_CS"/>
</dbReference>
<dbReference type="InterPro" id="IPR036291">
    <property type="entry name" value="NAD(P)-bd_dom_sf"/>
</dbReference>
<sequence>MKKCENKVIIITGASSGLGEEMAKQIALHGGTPILVARSEEKLKRVQENIQSRTKQHAPYYTADVVDYVSLQQVFQSISESHPQIDVLINNAGFGIFRSFIDAPISEFEQMMDVNYLGVVRCTKLILPMMLKQKHGHIINIASQAGKIGTPKSTAYSASKHALLGFTNSLRHELKEQGIHVTAVNPGPIQTPFFDQADISGEYTRNIERFMLKPEKVAQKVIHTIHKPVREVNLPSWMEMGSKLYSLFPGIMEKVLSSSFNKK</sequence>
<dbReference type="Gene3D" id="3.40.50.720">
    <property type="entry name" value="NAD(P)-binding Rossmann-like Domain"/>
    <property type="match status" value="1"/>
</dbReference>
<name>A0ABT9W4D2_9BACI</name>
<protein>
    <submittedName>
        <fullName evidence="4">Short-subunit dehydrogenase</fullName>
    </submittedName>
</protein>
<evidence type="ECO:0000313" key="5">
    <source>
        <dbReference type="Proteomes" id="UP001235840"/>
    </source>
</evidence>
<evidence type="ECO:0000256" key="3">
    <source>
        <dbReference type="RuleBase" id="RU000363"/>
    </source>
</evidence>
<organism evidence="4 5">
    <name type="scientific">Caldalkalibacillus horti</name>
    <dbReference type="NCBI Taxonomy" id="77523"/>
    <lineage>
        <taxon>Bacteria</taxon>
        <taxon>Bacillati</taxon>
        <taxon>Bacillota</taxon>
        <taxon>Bacilli</taxon>
        <taxon>Bacillales</taxon>
        <taxon>Bacillaceae</taxon>
        <taxon>Caldalkalibacillus</taxon>
    </lineage>
</organism>
<keyword evidence="5" id="KW-1185">Reference proteome</keyword>
<evidence type="ECO:0000313" key="4">
    <source>
        <dbReference type="EMBL" id="MDQ0168101.1"/>
    </source>
</evidence>
<gene>
    <name evidence="4" type="ORF">J2S11_004053</name>
</gene>
<dbReference type="PANTHER" id="PTHR44196:SF1">
    <property type="entry name" value="DEHYDROGENASE_REDUCTASE SDR FAMILY MEMBER 7B"/>
    <property type="match status" value="1"/>
</dbReference>
<dbReference type="PANTHER" id="PTHR44196">
    <property type="entry name" value="DEHYDROGENASE/REDUCTASE SDR FAMILY MEMBER 7B"/>
    <property type="match status" value="1"/>
</dbReference>
<dbReference type="InterPro" id="IPR002347">
    <property type="entry name" value="SDR_fam"/>
</dbReference>
<dbReference type="Proteomes" id="UP001235840">
    <property type="component" value="Unassembled WGS sequence"/>
</dbReference>
<proteinExistence type="inferred from homology"/>
<evidence type="ECO:0000256" key="1">
    <source>
        <dbReference type="ARBA" id="ARBA00006484"/>
    </source>
</evidence>
<reference evidence="4 5" key="1">
    <citation type="submission" date="2023-07" db="EMBL/GenBank/DDBJ databases">
        <title>Genomic Encyclopedia of Type Strains, Phase IV (KMG-IV): sequencing the most valuable type-strain genomes for metagenomic binning, comparative biology and taxonomic classification.</title>
        <authorList>
            <person name="Goeker M."/>
        </authorList>
    </citation>
    <scope>NUCLEOTIDE SEQUENCE [LARGE SCALE GENOMIC DNA]</scope>
    <source>
        <strain evidence="4 5">DSM 12751</strain>
    </source>
</reference>
<dbReference type="PIRSF" id="PIRSF000126">
    <property type="entry name" value="11-beta-HSD1"/>
    <property type="match status" value="1"/>
</dbReference>
<comment type="similarity">
    <text evidence="1 3">Belongs to the short-chain dehydrogenases/reductases (SDR) family.</text>
</comment>
<dbReference type="PRINTS" id="PR00081">
    <property type="entry name" value="GDHRDH"/>
</dbReference>
<dbReference type="SUPFAM" id="SSF51735">
    <property type="entry name" value="NAD(P)-binding Rossmann-fold domains"/>
    <property type="match status" value="1"/>
</dbReference>
<comment type="caution">
    <text evidence="4">The sequence shown here is derived from an EMBL/GenBank/DDBJ whole genome shotgun (WGS) entry which is preliminary data.</text>
</comment>
<dbReference type="PRINTS" id="PR00080">
    <property type="entry name" value="SDRFAMILY"/>
</dbReference>